<dbReference type="SMART" id="SM01252">
    <property type="entry name" value="KilA-N"/>
    <property type="match status" value="1"/>
</dbReference>
<dbReference type="RefSeq" id="WP_245745618.1">
    <property type="nucleotide sequence ID" value="NZ_FOEI01000003.1"/>
</dbReference>
<reference evidence="2 3" key="1">
    <citation type="submission" date="2016-10" db="EMBL/GenBank/DDBJ databases">
        <authorList>
            <person name="de Groot N.N."/>
        </authorList>
    </citation>
    <scope>NUCLEOTIDE SEQUENCE [LARGE SCALE GENOMIC DNA]</scope>
    <source>
        <strain evidence="2 3">DSM 27078</strain>
    </source>
</reference>
<proteinExistence type="predicted"/>
<sequence>MNAKNKTLVEVMEFHGNQVAFEEFNGKMMVNATQMAKPFGKTPKDWLRTQQAKDLIEVVAVRQKCLPTDLKVVRNGGTNFGTLFEKNVALFFAQWLSPEFYLACNEKLEELLTKQVLHLEPKLNVYPIVDEGVLLYPYNECLKSLGASIKSSASRRKAKFPQHFKMKFGRNFITGQYFDLLQGYYNYKNATNQLKLSL</sequence>
<evidence type="ECO:0000313" key="2">
    <source>
        <dbReference type="EMBL" id="SEP91163.1"/>
    </source>
</evidence>
<dbReference type="Pfam" id="PF04383">
    <property type="entry name" value="KilA-N"/>
    <property type="match status" value="1"/>
</dbReference>
<keyword evidence="3" id="KW-1185">Reference proteome</keyword>
<dbReference type="EMBL" id="FOEI01000003">
    <property type="protein sequence ID" value="SEP91163.1"/>
    <property type="molecule type" value="Genomic_DNA"/>
</dbReference>
<organism evidence="2 3">
    <name type="scientific">Flavobacterium urocaniciphilum</name>
    <dbReference type="NCBI Taxonomy" id="1299341"/>
    <lineage>
        <taxon>Bacteria</taxon>
        <taxon>Pseudomonadati</taxon>
        <taxon>Bacteroidota</taxon>
        <taxon>Flavobacteriia</taxon>
        <taxon>Flavobacteriales</taxon>
        <taxon>Flavobacteriaceae</taxon>
        <taxon>Flavobacterium</taxon>
    </lineage>
</organism>
<feature type="domain" description="KilA-N" evidence="1">
    <location>
        <begin position="8"/>
        <end position="111"/>
    </location>
</feature>
<dbReference type="PROSITE" id="PS51301">
    <property type="entry name" value="KILA_N"/>
    <property type="match status" value="1"/>
</dbReference>
<dbReference type="InterPro" id="IPR018004">
    <property type="entry name" value="KilA/APSES_HTH"/>
</dbReference>
<name>A0A1H9BRH6_9FLAO</name>
<dbReference type="AlphaFoldDB" id="A0A1H9BRH6"/>
<gene>
    <name evidence="2" type="ORF">SAMN05444005_103149</name>
</gene>
<accession>A0A1H9BRH6</accession>
<dbReference type="Proteomes" id="UP000198648">
    <property type="component" value="Unassembled WGS sequence"/>
</dbReference>
<dbReference type="InterPro" id="IPR017880">
    <property type="entry name" value="KilA_N"/>
</dbReference>
<dbReference type="STRING" id="1299341.SAMN05444005_103149"/>
<evidence type="ECO:0000313" key="3">
    <source>
        <dbReference type="Proteomes" id="UP000198648"/>
    </source>
</evidence>
<evidence type="ECO:0000259" key="1">
    <source>
        <dbReference type="PROSITE" id="PS51301"/>
    </source>
</evidence>
<protein>
    <submittedName>
        <fullName evidence="2">KilA-N domain-containing protein</fullName>
    </submittedName>
</protein>